<feature type="transmembrane region" description="Helical" evidence="1">
    <location>
        <begin position="12"/>
        <end position="34"/>
    </location>
</feature>
<proteinExistence type="predicted"/>
<keyword evidence="1" id="KW-0812">Transmembrane</keyword>
<feature type="transmembrane region" description="Helical" evidence="1">
    <location>
        <begin position="65"/>
        <end position="86"/>
    </location>
</feature>
<organism evidence="2 3">
    <name type="scientific">Corallococcus exercitus</name>
    <dbReference type="NCBI Taxonomy" id="2316736"/>
    <lineage>
        <taxon>Bacteria</taxon>
        <taxon>Pseudomonadati</taxon>
        <taxon>Myxococcota</taxon>
        <taxon>Myxococcia</taxon>
        <taxon>Myxococcales</taxon>
        <taxon>Cystobacterineae</taxon>
        <taxon>Myxococcaceae</taxon>
        <taxon>Corallococcus</taxon>
    </lineage>
</organism>
<accession>A0A7Y4NEQ7</accession>
<feature type="transmembrane region" description="Helical" evidence="1">
    <location>
        <begin position="92"/>
        <end position="117"/>
    </location>
</feature>
<evidence type="ECO:0000313" key="3">
    <source>
        <dbReference type="Proteomes" id="UP000528460"/>
    </source>
</evidence>
<sequence length="139" mass="15728">MSASPSWHRWSSAAVFIWLFGIPHFFPLLGVYMLMFNKQFPLGMALGFTVTGLFLGLVQCFWRGFKALLITPVFFILAYAPIPLILNLVQSHVFMGSLAVFAVPWSCCVILLGQWLLDRWCAGPPAMTPRRPPYNTARF</sequence>
<keyword evidence="1" id="KW-0472">Membrane</keyword>
<keyword evidence="1" id="KW-1133">Transmembrane helix</keyword>
<feature type="transmembrane region" description="Helical" evidence="1">
    <location>
        <begin position="40"/>
        <end position="58"/>
    </location>
</feature>
<gene>
    <name evidence="2" type="ORF">HNS30_22265</name>
</gene>
<dbReference type="EMBL" id="JABFJW010000181">
    <property type="protein sequence ID" value="NOK11768.1"/>
    <property type="molecule type" value="Genomic_DNA"/>
</dbReference>
<name>A0A7Y4NEQ7_9BACT</name>
<dbReference type="AlphaFoldDB" id="A0A7Y4NEQ7"/>
<comment type="caution">
    <text evidence="2">The sequence shown here is derived from an EMBL/GenBank/DDBJ whole genome shotgun (WGS) entry which is preliminary data.</text>
</comment>
<protein>
    <submittedName>
        <fullName evidence="2">Uncharacterized protein</fullName>
    </submittedName>
</protein>
<evidence type="ECO:0000256" key="1">
    <source>
        <dbReference type="SAM" id="Phobius"/>
    </source>
</evidence>
<dbReference type="RefSeq" id="WP_171417735.1">
    <property type="nucleotide sequence ID" value="NZ_JABFJW010000181.1"/>
</dbReference>
<evidence type="ECO:0000313" key="2">
    <source>
        <dbReference type="EMBL" id="NOK11768.1"/>
    </source>
</evidence>
<reference evidence="2 3" key="1">
    <citation type="submission" date="2020-05" db="EMBL/GenBank/DDBJ databases">
        <authorList>
            <person name="Whitworth D."/>
        </authorList>
    </citation>
    <scope>NUCLEOTIDE SEQUENCE [LARGE SCALE GENOMIC DNA]</scope>
    <source>
        <strain evidence="2 3">CA046A</strain>
    </source>
</reference>
<dbReference type="Proteomes" id="UP000528460">
    <property type="component" value="Unassembled WGS sequence"/>
</dbReference>